<evidence type="ECO:0000313" key="1">
    <source>
        <dbReference type="Proteomes" id="UP000887581"/>
    </source>
</evidence>
<sequence length="169" mass="19196">MILNYIGLKRCFRRSRTVRVPIVNEGRSEPIPAGLETLQLSAVEGLPEHYRQLLVAPEIDPYTVNRKDNGSVIIECGFCPKEFGTIKGWRIHAAKMHRQNGFCQKCGHFVDMPHANSAEEIAAVMELHSMEWCPQATKAEISERAAKRRRLELVGRNDEADHFFIPDAL</sequence>
<dbReference type="AlphaFoldDB" id="A0A915PKD7"/>
<dbReference type="WBParaSite" id="sdigi.contig1269.g10306.t1">
    <property type="protein sequence ID" value="sdigi.contig1269.g10306.t1"/>
    <property type="gene ID" value="sdigi.contig1269.g10306"/>
</dbReference>
<evidence type="ECO:0000313" key="2">
    <source>
        <dbReference type="WBParaSite" id="sdigi.contig1269.g10306.t1"/>
    </source>
</evidence>
<dbReference type="Proteomes" id="UP000887581">
    <property type="component" value="Unplaced"/>
</dbReference>
<name>A0A915PKD7_9BILA</name>
<accession>A0A915PKD7</accession>
<protein>
    <submittedName>
        <fullName evidence="2">C2H2-type domain-containing protein</fullName>
    </submittedName>
</protein>
<keyword evidence="1" id="KW-1185">Reference proteome</keyword>
<reference evidence="2" key="1">
    <citation type="submission" date="2022-11" db="UniProtKB">
        <authorList>
            <consortium name="WormBaseParasite"/>
        </authorList>
    </citation>
    <scope>IDENTIFICATION</scope>
</reference>
<organism evidence="1 2">
    <name type="scientific">Setaria digitata</name>
    <dbReference type="NCBI Taxonomy" id="48799"/>
    <lineage>
        <taxon>Eukaryota</taxon>
        <taxon>Metazoa</taxon>
        <taxon>Ecdysozoa</taxon>
        <taxon>Nematoda</taxon>
        <taxon>Chromadorea</taxon>
        <taxon>Rhabditida</taxon>
        <taxon>Spirurina</taxon>
        <taxon>Spiruromorpha</taxon>
        <taxon>Filarioidea</taxon>
        <taxon>Setariidae</taxon>
        <taxon>Setaria</taxon>
    </lineage>
</organism>
<proteinExistence type="predicted"/>